<evidence type="ECO:0000313" key="2">
    <source>
        <dbReference type="Proteomes" id="UP001199642"/>
    </source>
</evidence>
<organism evidence="1 2">
    <name type="scientific">Microbacterium resistens</name>
    <dbReference type="NCBI Taxonomy" id="156977"/>
    <lineage>
        <taxon>Bacteria</taxon>
        <taxon>Bacillati</taxon>
        <taxon>Actinomycetota</taxon>
        <taxon>Actinomycetes</taxon>
        <taxon>Micrococcales</taxon>
        <taxon>Microbacteriaceae</taxon>
        <taxon>Microbacterium</taxon>
    </lineage>
</organism>
<keyword evidence="2" id="KW-1185">Reference proteome</keyword>
<name>A0ABY3RZ53_9MICO</name>
<gene>
    <name evidence="1" type="ORF">K8F61_09435</name>
</gene>
<sequence length="98" mass="10603">MQAIGGRYRERQGSALRFGSWDPVDGFASAVDHARRVLGLSANTDAYDLLRQGACADPAQAAVIDAADRAALRANYQAFFRDRGLDTDLATVDVPMLM</sequence>
<evidence type="ECO:0000313" key="1">
    <source>
        <dbReference type="EMBL" id="UGS28350.1"/>
    </source>
</evidence>
<reference evidence="1 2" key="1">
    <citation type="submission" date="2023-01" db="EMBL/GenBank/DDBJ databases">
        <title>Characterization of estradiol degrading bacteria Microbacterium sp. MZT7 and reveal degrading genes through genome analysis.</title>
        <authorList>
            <person name="Hao P."/>
            <person name="Gao Y."/>
        </authorList>
    </citation>
    <scope>NUCLEOTIDE SEQUENCE [LARGE SCALE GENOMIC DNA]</scope>
    <source>
        <strain evidence="1 2">MZT7</strain>
    </source>
</reference>
<dbReference type="RefSeq" id="WP_231821465.1">
    <property type="nucleotide sequence ID" value="NZ_CP082781.1"/>
</dbReference>
<dbReference type="Proteomes" id="UP001199642">
    <property type="component" value="Chromosome"/>
</dbReference>
<protein>
    <submittedName>
        <fullName evidence="1">Uncharacterized protein</fullName>
    </submittedName>
</protein>
<dbReference type="EMBL" id="CP082781">
    <property type="protein sequence ID" value="UGS28350.1"/>
    <property type="molecule type" value="Genomic_DNA"/>
</dbReference>
<proteinExistence type="predicted"/>
<accession>A0ABY3RZ53</accession>